<dbReference type="PROSITE" id="PS50088">
    <property type="entry name" value="ANK_REPEAT"/>
    <property type="match status" value="1"/>
</dbReference>
<dbReference type="Pfam" id="PF00023">
    <property type="entry name" value="Ank"/>
    <property type="match status" value="1"/>
</dbReference>
<dbReference type="Proteomes" id="UP001075354">
    <property type="component" value="Chromosome 13"/>
</dbReference>
<evidence type="ECO:0000313" key="4">
    <source>
        <dbReference type="EMBL" id="KAJ1521559.1"/>
    </source>
</evidence>
<dbReference type="InterPro" id="IPR039146">
    <property type="entry name" value="GPANK1"/>
</dbReference>
<dbReference type="InterPro" id="IPR036770">
    <property type="entry name" value="Ankyrin_rpt-contain_sf"/>
</dbReference>
<evidence type="ECO:0000256" key="1">
    <source>
        <dbReference type="PROSITE-ProRule" id="PRU00023"/>
    </source>
</evidence>
<evidence type="ECO:0000313" key="5">
    <source>
        <dbReference type="Proteomes" id="UP001075354"/>
    </source>
</evidence>
<sequence>MSGLPPWKEFVRGGDGGSNLEEAAVAQQRVPDVDARRAYEDIVGADLQLPGDGRPGGGEVPGRAPRPTPAAAPPAPRPAPRPVAQPVSRPTLSSLMRLAECDDCEGIREALELDSSLINSVDQFGWSLLMVAACAGSAKVAELLLCAGADTELRDKAGHSCRLLARKRGHHNIANLIKNFVPPSSKPSQPEPVEQGMSHPVEWQLCSVCKVSIDVNYKKSHLTSTVHQLSQCKKGCRTFFSIPGSNRGYQLMLKNGWDGETGLGPSGSGMKLPPKTTLKRDRKGLGASKPPARITHFQSNDYKAVAAKPPEHVRNKVKLNQQIRHDKLLEVSLRRELS</sequence>
<dbReference type="InterPro" id="IPR002110">
    <property type="entry name" value="Ankyrin_rpt"/>
</dbReference>
<dbReference type="AlphaFoldDB" id="A0AAV7X6N0"/>
<proteinExistence type="predicted"/>
<reference evidence="4" key="1">
    <citation type="submission" date="2022-12" db="EMBL/GenBank/DDBJ databases">
        <title>Chromosome-level genome assembly of the bean flower thrips Megalurothrips usitatus.</title>
        <authorList>
            <person name="Ma L."/>
            <person name="Liu Q."/>
            <person name="Li H."/>
            <person name="Cai W."/>
        </authorList>
    </citation>
    <scope>NUCLEOTIDE SEQUENCE</scope>
    <source>
        <strain evidence="4">Cailab_2022a</strain>
    </source>
</reference>
<organism evidence="4 5">
    <name type="scientific">Megalurothrips usitatus</name>
    <name type="common">bean blossom thrips</name>
    <dbReference type="NCBI Taxonomy" id="439358"/>
    <lineage>
        <taxon>Eukaryota</taxon>
        <taxon>Metazoa</taxon>
        <taxon>Ecdysozoa</taxon>
        <taxon>Arthropoda</taxon>
        <taxon>Hexapoda</taxon>
        <taxon>Insecta</taxon>
        <taxon>Pterygota</taxon>
        <taxon>Neoptera</taxon>
        <taxon>Paraneoptera</taxon>
        <taxon>Thysanoptera</taxon>
        <taxon>Terebrantia</taxon>
        <taxon>Thripoidea</taxon>
        <taxon>Thripidae</taxon>
        <taxon>Megalurothrips</taxon>
    </lineage>
</organism>
<dbReference type="SMART" id="SM00443">
    <property type="entry name" value="G_patch"/>
    <property type="match status" value="1"/>
</dbReference>
<feature type="repeat" description="ANK" evidence="1">
    <location>
        <begin position="124"/>
        <end position="156"/>
    </location>
</feature>
<gene>
    <name evidence="4" type="ORF">ONE63_003216</name>
</gene>
<name>A0AAV7X6N0_9NEOP</name>
<keyword evidence="1" id="KW-0040">ANK repeat</keyword>
<feature type="domain" description="G-patch" evidence="3">
    <location>
        <begin position="244"/>
        <end position="290"/>
    </location>
</feature>
<dbReference type="PROSITE" id="PS50297">
    <property type="entry name" value="ANK_REP_REGION"/>
    <property type="match status" value="1"/>
</dbReference>
<dbReference type="PANTHER" id="PTHR20923:SF1">
    <property type="entry name" value="G PATCH DOMAIN AND ANKYRIN REPEAT-CONTAINING PROTEIN 1"/>
    <property type="match status" value="1"/>
</dbReference>
<dbReference type="Gene3D" id="1.25.40.20">
    <property type="entry name" value="Ankyrin repeat-containing domain"/>
    <property type="match status" value="1"/>
</dbReference>
<dbReference type="SUPFAM" id="SSF48403">
    <property type="entry name" value="Ankyrin repeat"/>
    <property type="match status" value="1"/>
</dbReference>
<feature type="region of interest" description="Disordered" evidence="2">
    <location>
        <begin position="44"/>
        <end position="89"/>
    </location>
</feature>
<dbReference type="Pfam" id="PF01585">
    <property type="entry name" value="G-patch"/>
    <property type="match status" value="1"/>
</dbReference>
<dbReference type="EMBL" id="JAPTSV010000013">
    <property type="protein sequence ID" value="KAJ1521559.1"/>
    <property type="molecule type" value="Genomic_DNA"/>
</dbReference>
<dbReference type="PROSITE" id="PS50174">
    <property type="entry name" value="G_PATCH"/>
    <property type="match status" value="1"/>
</dbReference>
<keyword evidence="5" id="KW-1185">Reference proteome</keyword>
<evidence type="ECO:0000259" key="3">
    <source>
        <dbReference type="PROSITE" id="PS50174"/>
    </source>
</evidence>
<feature type="compositionally biased region" description="Pro residues" evidence="2">
    <location>
        <begin position="64"/>
        <end position="83"/>
    </location>
</feature>
<evidence type="ECO:0000256" key="2">
    <source>
        <dbReference type="SAM" id="MobiDB-lite"/>
    </source>
</evidence>
<dbReference type="PANTHER" id="PTHR20923">
    <property type="entry name" value="BAT4 PROTEIN-RELATED"/>
    <property type="match status" value="1"/>
</dbReference>
<accession>A0AAV7X6N0</accession>
<comment type="caution">
    <text evidence="4">The sequence shown here is derived from an EMBL/GenBank/DDBJ whole genome shotgun (WGS) entry which is preliminary data.</text>
</comment>
<dbReference type="GO" id="GO:0003676">
    <property type="term" value="F:nucleic acid binding"/>
    <property type="evidence" value="ECO:0007669"/>
    <property type="project" value="InterPro"/>
</dbReference>
<protein>
    <recommendedName>
        <fullName evidence="3">G-patch domain-containing protein</fullName>
    </recommendedName>
</protein>
<dbReference type="InterPro" id="IPR000467">
    <property type="entry name" value="G_patch_dom"/>
</dbReference>